<dbReference type="Proteomes" id="UP001187531">
    <property type="component" value="Unassembled WGS sequence"/>
</dbReference>
<gene>
    <name evidence="1" type="ORF">QYM36_003030</name>
</gene>
<dbReference type="AlphaFoldDB" id="A0AA88I4M0"/>
<evidence type="ECO:0000313" key="2">
    <source>
        <dbReference type="Proteomes" id="UP001187531"/>
    </source>
</evidence>
<name>A0AA88I4M0_ARTSF</name>
<keyword evidence="2" id="KW-1185">Reference proteome</keyword>
<dbReference type="EMBL" id="JAVRJZ010000005">
    <property type="protein sequence ID" value="KAK2722708.1"/>
    <property type="molecule type" value="Genomic_DNA"/>
</dbReference>
<accession>A0AA88I4M0</accession>
<organism evidence="1 2">
    <name type="scientific">Artemia franciscana</name>
    <name type="common">Brine shrimp</name>
    <name type="synonym">Artemia sanfranciscana</name>
    <dbReference type="NCBI Taxonomy" id="6661"/>
    <lineage>
        <taxon>Eukaryota</taxon>
        <taxon>Metazoa</taxon>
        <taxon>Ecdysozoa</taxon>
        <taxon>Arthropoda</taxon>
        <taxon>Crustacea</taxon>
        <taxon>Branchiopoda</taxon>
        <taxon>Anostraca</taxon>
        <taxon>Artemiidae</taxon>
        <taxon>Artemia</taxon>
    </lineage>
</organism>
<comment type="caution">
    <text evidence="1">The sequence shown here is derived from an EMBL/GenBank/DDBJ whole genome shotgun (WGS) entry which is preliminary data.</text>
</comment>
<sequence>MQKIEEEANQVKLTFSQEKTLLFRVNFLKQPVPDPPCNEPKSIKLVKILGVHLDSDLKWNTHVSYIVSKIAYLLTSFAYLRRFGLTIQIMVVCYKSYIRPNTECACPVRHSARIINQSDKT</sequence>
<evidence type="ECO:0000313" key="1">
    <source>
        <dbReference type="EMBL" id="KAK2722708.1"/>
    </source>
</evidence>
<reference evidence="1" key="1">
    <citation type="submission" date="2023-07" db="EMBL/GenBank/DDBJ databases">
        <title>Chromosome-level genome assembly of Artemia franciscana.</title>
        <authorList>
            <person name="Jo E."/>
        </authorList>
    </citation>
    <scope>NUCLEOTIDE SEQUENCE</scope>
    <source>
        <tissue evidence="1">Whole body</tissue>
    </source>
</reference>
<protein>
    <submittedName>
        <fullName evidence="1">Uncharacterized protein</fullName>
    </submittedName>
</protein>
<proteinExistence type="predicted"/>